<evidence type="ECO:0000313" key="2">
    <source>
        <dbReference type="EMBL" id="TQE00283.1"/>
    </source>
</evidence>
<dbReference type="Proteomes" id="UP000315295">
    <property type="component" value="Unassembled WGS sequence"/>
</dbReference>
<gene>
    <name evidence="2" type="ORF">C1H46_014115</name>
</gene>
<evidence type="ECO:0000313" key="3">
    <source>
        <dbReference type="Proteomes" id="UP000315295"/>
    </source>
</evidence>
<sequence length="88" mass="9965">MSKVLRKTSSPSSSSSSPSSAFLPPPTTSTSAFNHSSNNQKKKKNRGEIEEQRVRYDQIEQRVIDQIESLGQKRRHQSSLQTFQRVST</sequence>
<proteinExistence type="predicted"/>
<accession>A0A540MPY3</accession>
<feature type="region of interest" description="Disordered" evidence="1">
    <location>
        <begin position="1"/>
        <end position="53"/>
    </location>
</feature>
<comment type="caution">
    <text evidence="2">The sequence shown here is derived from an EMBL/GenBank/DDBJ whole genome shotgun (WGS) entry which is preliminary data.</text>
</comment>
<keyword evidence="3" id="KW-1185">Reference proteome</keyword>
<feature type="compositionally biased region" description="Low complexity" evidence="1">
    <location>
        <begin position="8"/>
        <end position="39"/>
    </location>
</feature>
<name>A0A540MPY3_MALBA</name>
<dbReference type="EMBL" id="VIEB01000218">
    <property type="protein sequence ID" value="TQE00283.1"/>
    <property type="molecule type" value="Genomic_DNA"/>
</dbReference>
<organism evidence="2 3">
    <name type="scientific">Malus baccata</name>
    <name type="common">Siberian crab apple</name>
    <name type="synonym">Pyrus baccata</name>
    <dbReference type="NCBI Taxonomy" id="106549"/>
    <lineage>
        <taxon>Eukaryota</taxon>
        <taxon>Viridiplantae</taxon>
        <taxon>Streptophyta</taxon>
        <taxon>Embryophyta</taxon>
        <taxon>Tracheophyta</taxon>
        <taxon>Spermatophyta</taxon>
        <taxon>Magnoliopsida</taxon>
        <taxon>eudicotyledons</taxon>
        <taxon>Gunneridae</taxon>
        <taxon>Pentapetalae</taxon>
        <taxon>rosids</taxon>
        <taxon>fabids</taxon>
        <taxon>Rosales</taxon>
        <taxon>Rosaceae</taxon>
        <taxon>Amygdaloideae</taxon>
        <taxon>Maleae</taxon>
        <taxon>Malus</taxon>
    </lineage>
</organism>
<reference evidence="2 3" key="1">
    <citation type="journal article" date="2019" name="G3 (Bethesda)">
        <title>Sequencing of a Wild Apple (Malus baccata) Genome Unravels the Differences Between Cultivated and Wild Apple Species Regarding Disease Resistance and Cold Tolerance.</title>
        <authorList>
            <person name="Chen X."/>
        </authorList>
    </citation>
    <scope>NUCLEOTIDE SEQUENCE [LARGE SCALE GENOMIC DNA]</scope>
    <source>
        <strain evidence="3">cv. Shandingzi</strain>
        <tissue evidence="2">Leaves</tissue>
    </source>
</reference>
<dbReference type="AlphaFoldDB" id="A0A540MPY3"/>
<protein>
    <submittedName>
        <fullName evidence="2">Uncharacterized protein</fullName>
    </submittedName>
</protein>
<evidence type="ECO:0000256" key="1">
    <source>
        <dbReference type="SAM" id="MobiDB-lite"/>
    </source>
</evidence>